<evidence type="ECO:0000313" key="16">
    <source>
        <dbReference type="Proteomes" id="UP000035704"/>
    </source>
</evidence>
<dbReference type="STRING" id="84022.CACET_c11920"/>
<dbReference type="AlphaFoldDB" id="A0A0D8I875"/>
<dbReference type="FunFam" id="3.30.565.10:FF:000023">
    <property type="entry name" value="PAS domain-containing sensor histidine kinase"/>
    <property type="match status" value="1"/>
</dbReference>
<dbReference type="Pfam" id="PF00672">
    <property type="entry name" value="HAMP"/>
    <property type="match status" value="1"/>
</dbReference>
<dbReference type="InterPro" id="IPR005467">
    <property type="entry name" value="His_kinase_dom"/>
</dbReference>
<dbReference type="GO" id="GO:0006355">
    <property type="term" value="P:regulation of DNA-templated transcription"/>
    <property type="evidence" value="ECO:0007669"/>
    <property type="project" value="InterPro"/>
</dbReference>
<keyword evidence="11" id="KW-0067">ATP-binding</keyword>
<dbReference type="PATRIC" id="fig|84022.5.peg.872"/>
<dbReference type="CDD" id="cd00075">
    <property type="entry name" value="HATPase"/>
    <property type="match status" value="1"/>
</dbReference>
<dbReference type="CDD" id="cd00082">
    <property type="entry name" value="HisKA"/>
    <property type="match status" value="1"/>
</dbReference>
<evidence type="ECO:0000313" key="15">
    <source>
        <dbReference type="EMBL" id="AKL94657.1"/>
    </source>
</evidence>
<evidence type="ECO:0000256" key="9">
    <source>
        <dbReference type="ARBA" id="ARBA00022741"/>
    </source>
</evidence>
<dbReference type="InterPro" id="IPR003661">
    <property type="entry name" value="HisK_dim/P_dom"/>
</dbReference>
<keyword evidence="10" id="KW-0418">Kinase</keyword>
<dbReference type="Gene3D" id="6.10.340.10">
    <property type="match status" value="1"/>
</dbReference>
<dbReference type="PANTHER" id="PTHR42878">
    <property type="entry name" value="TWO-COMPONENT HISTIDINE KINASE"/>
    <property type="match status" value="1"/>
</dbReference>
<evidence type="ECO:0000256" key="2">
    <source>
        <dbReference type="ARBA" id="ARBA00004236"/>
    </source>
</evidence>
<dbReference type="EC" id="2.7.13.3" evidence="4"/>
<dbReference type="SMART" id="SM00304">
    <property type="entry name" value="HAMP"/>
    <property type="match status" value="1"/>
</dbReference>
<reference evidence="15 16" key="1">
    <citation type="submission" date="2014-10" db="EMBL/GenBank/DDBJ databases">
        <title>Genome sequence of Clostridium aceticum DSM 1496.</title>
        <authorList>
            <person name="Poehlein A."/>
            <person name="Schiel-Bengelsdorf B."/>
            <person name="Gottschalk G."/>
            <person name="Duerre P."/>
            <person name="Daniel R."/>
        </authorList>
    </citation>
    <scope>NUCLEOTIDE SEQUENCE [LARGE SCALE GENOMIC DNA]</scope>
    <source>
        <strain evidence="15 16">DSM 1496</strain>
    </source>
</reference>
<name>A0A0D8I875_9CLOT</name>
<evidence type="ECO:0000256" key="14">
    <source>
        <dbReference type="ARBA" id="ARBA00023136"/>
    </source>
</evidence>
<dbReference type="SUPFAM" id="SSF47384">
    <property type="entry name" value="Homodimeric domain of signal transducing histidine kinase"/>
    <property type="match status" value="1"/>
</dbReference>
<dbReference type="Pfam" id="PF00512">
    <property type="entry name" value="HisKA"/>
    <property type="match status" value="1"/>
</dbReference>
<evidence type="ECO:0000256" key="12">
    <source>
        <dbReference type="ARBA" id="ARBA00022989"/>
    </source>
</evidence>
<dbReference type="Proteomes" id="UP000035704">
    <property type="component" value="Chromosome"/>
</dbReference>
<dbReference type="InterPro" id="IPR050351">
    <property type="entry name" value="BphY/WalK/GraS-like"/>
</dbReference>
<dbReference type="SMART" id="SM00388">
    <property type="entry name" value="HisKA"/>
    <property type="match status" value="1"/>
</dbReference>
<dbReference type="PROSITE" id="PS50885">
    <property type="entry name" value="HAMP"/>
    <property type="match status" value="1"/>
</dbReference>
<dbReference type="SUPFAM" id="SSF55874">
    <property type="entry name" value="ATPase domain of HSP90 chaperone/DNA topoisomerase II/histidine kinase"/>
    <property type="match status" value="1"/>
</dbReference>
<keyword evidence="5" id="KW-1003">Cell membrane</keyword>
<dbReference type="InterPro" id="IPR036890">
    <property type="entry name" value="HATPase_C_sf"/>
</dbReference>
<evidence type="ECO:0000256" key="4">
    <source>
        <dbReference type="ARBA" id="ARBA00012438"/>
    </source>
</evidence>
<dbReference type="InterPro" id="IPR000014">
    <property type="entry name" value="PAS"/>
</dbReference>
<dbReference type="KEGG" id="cace:CACET_c11920"/>
<dbReference type="Pfam" id="PF02518">
    <property type="entry name" value="HATPase_c"/>
    <property type="match status" value="1"/>
</dbReference>
<keyword evidence="6" id="KW-0597">Phosphoprotein</keyword>
<keyword evidence="9" id="KW-0547">Nucleotide-binding</keyword>
<comment type="catalytic activity">
    <reaction evidence="1">
        <text>ATP + protein L-histidine = ADP + protein N-phospho-L-histidine.</text>
        <dbReference type="EC" id="2.7.13.3"/>
    </reaction>
</comment>
<dbReference type="InterPro" id="IPR036097">
    <property type="entry name" value="HisK_dim/P_sf"/>
</dbReference>
<dbReference type="GO" id="GO:0007234">
    <property type="term" value="P:osmosensory signaling via phosphorelay pathway"/>
    <property type="evidence" value="ECO:0007669"/>
    <property type="project" value="TreeGrafter"/>
</dbReference>
<keyword evidence="7 15" id="KW-0808">Transferase</keyword>
<dbReference type="CDD" id="cd06225">
    <property type="entry name" value="HAMP"/>
    <property type="match status" value="1"/>
</dbReference>
<dbReference type="InterPro" id="IPR035965">
    <property type="entry name" value="PAS-like_dom_sf"/>
</dbReference>
<evidence type="ECO:0000256" key="7">
    <source>
        <dbReference type="ARBA" id="ARBA00022679"/>
    </source>
</evidence>
<dbReference type="GO" id="GO:0005886">
    <property type="term" value="C:plasma membrane"/>
    <property type="evidence" value="ECO:0007669"/>
    <property type="project" value="UniProtKB-SubCell"/>
</dbReference>
<evidence type="ECO:0000256" key="11">
    <source>
        <dbReference type="ARBA" id="ARBA00022840"/>
    </source>
</evidence>
<evidence type="ECO:0000256" key="8">
    <source>
        <dbReference type="ARBA" id="ARBA00022692"/>
    </source>
</evidence>
<dbReference type="NCBIfam" id="TIGR00229">
    <property type="entry name" value="sensory_box"/>
    <property type="match status" value="1"/>
</dbReference>
<keyword evidence="16" id="KW-1185">Reference proteome</keyword>
<evidence type="ECO:0000256" key="10">
    <source>
        <dbReference type="ARBA" id="ARBA00022777"/>
    </source>
</evidence>
<dbReference type="CDD" id="cd00130">
    <property type="entry name" value="PAS"/>
    <property type="match status" value="1"/>
</dbReference>
<dbReference type="EMBL" id="CP009687">
    <property type="protein sequence ID" value="AKL94657.1"/>
    <property type="molecule type" value="Genomic_DNA"/>
</dbReference>
<comment type="subcellular location">
    <subcellularLocation>
        <location evidence="2">Cell membrane</location>
    </subcellularLocation>
    <subcellularLocation>
        <location evidence="3">Membrane raft</location>
        <topology evidence="3">Multi-pass membrane protein</topology>
    </subcellularLocation>
</comment>
<dbReference type="PANTHER" id="PTHR42878:SF7">
    <property type="entry name" value="SENSOR HISTIDINE KINASE GLRK"/>
    <property type="match status" value="1"/>
</dbReference>
<dbReference type="Gene3D" id="1.10.287.130">
    <property type="match status" value="1"/>
</dbReference>
<keyword evidence="13" id="KW-0902">Two-component regulatory system</keyword>
<dbReference type="InterPro" id="IPR003660">
    <property type="entry name" value="HAMP_dom"/>
</dbReference>
<dbReference type="SMART" id="SM00387">
    <property type="entry name" value="HATPase_c"/>
    <property type="match status" value="1"/>
</dbReference>
<protein>
    <recommendedName>
        <fullName evidence="4">histidine kinase</fullName>
        <ecNumber evidence="4">2.7.13.3</ecNumber>
    </recommendedName>
</protein>
<dbReference type="GO" id="GO:0030295">
    <property type="term" value="F:protein kinase activator activity"/>
    <property type="evidence" value="ECO:0007669"/>
    <property type="project" value="TreeGrafter"/>
</dbReference>
<evidence type="ECO:0000256" key="3">
    <source>
        <dbReference type="ARBA" id="ARBA00004314"/>
    </source>
</evidence>
<sequence length="619" mass="71034">MKSLKHKISSVYLMLVLIIGIVGIVSVVNFYGLTREIEGLIVDNYNSLETISKMIEALERQDSAILIYNSGKKEMGLKSFEFNRENFYQYYEKASNNITEIGEEEIIVLINQHYNDYLHSFQQLEGIQAAYPQVVLMERYLNEITPKFLQLKEDLRALEEINETAMFRRKTQVVKNSQTSTKIIFFLSIVSVISGFVISRYMADKFTKPVEQLTKTMRLVEAGDIDKQIEITSNDEIGILAQEFNKMTERLLVFEESTLGKVITEKNKSVAIVKSISDPLMVLDNNYRVTLVNKAFEDCFHIKEKEAHNRYFFEIIYKENLYNDITSILDDEVSKHKENIFYFESDSNHYYFNIIVTKIIDTAADMKGVVVLFQNITELKELEKMKTNFISTISHEFKTPLTSIMMGTSLLNDGAIGELNKEQKNVLTSMEEDCQSLANLVDDLLYMSKIQSTKAVYDKKYTSIINVIQQAVKPFQPQAFSKKVKLGIMLSENLSKVYIDQEKITWVINNLIVNALKYTSEGDEISIYTEEKEEKIFITVKDTGIGIPQEYLGKIFHQFVQVEDSGLEVRGTGLGLSIAKDIVEAHGGEIWCESIIDFGSSFIFTLPIDNEKLEVEKLH</sequence>
<keyword evidence="12" id="KW-1133">Transmembrane helix</keyword>
<dbReference type="InterPro" id="IPR003594">
    <property type="entry name" value="HATPase_dom"/>
</dbReference>
<dbReference type="InterPro" id="IPR004358">
    <property type="entry name" value="Sig_transdc_His_kin-like_C"/>
</dbReference>
<dbReference type="OrthoDB" id="9813151at2"/>
<keyword evidence="8" id="KW-0812">Transmembrane</keyword>
<keyword evidence="14" id="KW-0472">Membrane</keyword>
<dbReference type="FunFam" id="1.10.287.130:FF:000001">
    <property type="entry name" value="Two-component sensor histidine kinase"/>
    <property type="match status" value="1"/>
</dbReference>
<dbReference type="GO" id="GO:0000156">
    <property type="term" value="F:phosphorelay response regulator activity"/>
    <property type="evidence" value="ECO:0007669"/>
    <property type="project" value="TreeGrafter"/>
</dbReference>
<dbReference type="PROSITE" id="PS50109">
    <property type="entry name" value="HIS_KIN"/>
    <property type="match status" value="1"/>
</dbReference>
<dbReference type="Pfam" id="PF00989">
    <property type="entry name" value="PAS"/>
    <property type="match status" value="1"/>
</dbReference>
<accession>A0A0D8I875</accession>
<dbReference type="Gene3D" id="3.30.450.20">
    <property type="entry name" value="PAS domain"/>
    <property type="match status" value="1"/>
</dbReference>
<dbReference type="Gene3D" id="3.30.565.10">
    <property type="entry name" value="Histidine kinase-like ATPase, C-terminal domain"/>
    <property type="match status" value="1"/>
</dbReference>
<evidence type="ECO:0000256" key="5">
    <source>
        <dbReference type="ARBA" id="ARBA00022475"/>
    </source>
</evidence>
<gene>
    <name evidence="15" type="primary">kinB</name>
    <name evidence="15" type="ORF">CACET_c11920</name>
</gene>
<dbReference type="RefSeq" id="WP_044825403.1">
    <property type="nucleotide sequence ID" value="NZ_CP009687.1"/>
</dbReference>
<evidence type="ECO:0000256" key="1">
    <source>
        <dbReference type="ARBA" id="ARBA00000085"/>
    </source>
</evidence>
<evidence type="ECO:0000256" key="6">
    <source>
        <dbReference type="ARBA" id="ARBA00022553"/>
    </source>
</evidence>
<organism evidence="15 16">
    <name type="scientific">Clostridium aceticum</name>
    <dbReference type="NCBI Taxonomy" id="84022"/>
    <lineage>
        <taxon>Bacteria</taxon>
        <taxon>Bacillati</taxon>
        <taxon>Bacillota</taxon>
        <taxon>Clostridia</taxon>
        <taxon>Eubacteriales</taxon>
        <taxon>Clostridiaceae</taxon>
        <taxon>Clostridium</taxon>
    </lineage>
</organism>
<dbReference type="SUPFAM" id="SSF158472">
    <property type="entry name" value="HAMP domain-like"/>
    <property type="match status" value="1"/>
</dbReference>
<dbReference type="SUPFAM" id="SSF55785">
    <property type="entry name" value="PYP-like sensor domain (PAS domain)"/>
    <property type="match status" value="1"/>
</dbReference>
<dbReference type="InterPro" id="IPR013767">
    <property type="entry name" value="PAS_fold"/>
</dbReference>
<dbReference type="GO" id="GO:0045121">
    <property type="term" value="C:membrane raft"/>
    <property type="evidence" value="ECO:0007669"/>
    <property type="project" value="UniProtKB-SubCell"/>
</dbReference>
<dbReference type="GO" id="GO:0000155">
    <property type="term" value="F:phosphorelay sensor kinase activity"/>
    <property type="evidence" value="ECO:0007669"/>
    <property type="project" value="InterPro"/>
</dbReference>
<dbReference type="GO" id="GO:0005524">
    <property type="term" value="F:ATP binding"/>
    <property type="evidence" value="ECO:0007669"/>
    <property type="project" value="UniProtKB-KW"/>
</dbReference>
<evidence type="ECO:0000256" key="13">
    <source>
        <dbReference type="ARBA" id="ARBA00023012"/>
    </source>
</evidence>
<dbReference type="PRINTS" id="PR00344">
    <property type="entry name" value="BCTRLSENSOR"/>
</dbReference>
<proteinExistence type="predicted"/>